<dbReference type="KEGG" id="apuu:APUU_30182S"/>
<dbReference type="AlphaFoldDB" id="A0A7R8AKS7"/>
<reference evidence="1" key="2">
    <citation type="submission" date="2021-02" db="EMBL/GenBank/DDBJ databases">
        <title>Aspergillus puulaauensis MK2 genome sequence.</title>
        <authorList>
            <person name="Futagami T."/>
            <person name="Mori K."/>
            <person name="Kadooka C."/>
            <person name="Tanaka T."/>
        </authorList>
    </citation>
    <scope>NUCLEOTIDE SEQUENCE</scope>
    <source>
        <strain evidence="1">MK2</strain>
    </source>
</reference>
<organism evidence="1 2">
    <name type="scientific">Aspergillus puulaauensis</name>
    <dbReference type="NCBI Taxonomy" id="1220207"/>
    <lineage>
        <taxon>Eukaryota</taxon>
        <taxon>Fungi</taxon>
        <taxon>Dikarya</taxon>
        <taxon>Ascomycota</taxon>
        <taxon>Pezizomycotina</taxon>
        <taxon>Eurotiomycetes</taxon>
        <taxon>Eurotiomycetidae</taxon>
        <taxon>Eurotiales</taxon>
        <taxon>Aspergillaceae</taxon>
        <taxon>Aspergillus</taxon>
    </lineage>
</organism>
<keyword evidence="2" id="KW-1185">Reference proteome</keyword>
<protein>
    <submittedName>
        <fullName evidence="1">Uncharacterized protein</fullName>
    </submittedName>
</protein>
<dbReference type="OrthoDB" id="5153882at2759"/>
<dbReference type="GeneID" id="64971962"/>
<dbReference type="Proteomes" id="UP000654913">
    <property type="component" value="Chromosome 3"/>
</dbReference>
<gene>
    <name evidence="1" type="ORF">APUU_30182S</name>
</gene>
<proteinExistence type="predicted"/>
<dbReference type="EMBL" id="AP024445">
    <property type="protein sequence ID" value="BCS21957.1"/>
    <property type="molecule type" value="Genomic_DNA"/>
</dbReference>
<sequence>MPKPSWRRRSNLMMLLQSPQTLSWPAEQACRHTGWDAILAQLSSYGAGSLVAVELRNWIGAYRQANVQLVMLRGSGSIYVQVV</sequence>
<evidence type="ECO:0000313" key="2">
    <source>
        <dbReference type="Proteomes" id="UP000654913"/>
    </source>
</evidence>
<dbReference type="RefSeq" id="XP_041554151.1">
    <property type="nucleotide sequence ID" value="XM_041701246.1"/>
</dbReference>
<reference evidence="1" key="1">
    <citation type="submission" date="2021-01" db="EMBL/GenBank/DDBJ databases">
        <authorList>
            <consortium name="Aspergillus puulaauensis MK2 genome sequencing consortium"/>
            <person name="Kazuki M."/>
            <person name="Futagami T."/>
        </authorList>
    </citation>
    <scope>NUCLEOTIDE SEQUENCE</scope>
    <source>
        <strain evidence="1">MK2</strain>
    </source>
</reference>
<name>A0A7R8AKS7_9EURO</name>
<accession>A0A7R8AKS7</accession>
<evidence type="ECO:0000313" key="1">
    <source>
        <dbReference type="EMBL" id="BCS21957.1"/>
    </source>
</evidence>